<gene>
    <name evidence="2" type="ordered locus">sce5459</name>
</gene>
<dbReference type="InterPro" id="IPR051531">
    <property type="entry name" value="N-acetyltransferase"/>
</dbReference>
<dbReference type="HOGENOM" id="CLU_013985_3_1_7"/>
<dbReference type="BioCyc" id="SCEL448385:SCE_RS28005-MONOMER"/>
<dbReference type="AlphaFoldDB" id="A9FYI3"/>
<dbReference type="PROSITE" id="PS51186">
    <property type="entry name" value="GNAT"/>
    <property type="match status" value="1"/>
</dbReference>
<evidence type="ECO:0000259" key="1">
    <source>
        <dbReference type="PROSITE" id="PS51186"/>
    </source>
</evidence>
<dbReference type="eggNOG" id="COG1670">
    <property type="taxonomic scope" value="Bacteria"/>
</dbReference>
<evidence type="ECO:0000313" key="2">
    <source>
        <dbReference type="EMBL" id="CAN95622.1"/>
    </source>
</evidence>
<dbReference type="RefSeq" id="WP_012238090.1">
    <property type="nucleotide sequence ID" value="NC_010162.1"/>
</dbReference>
<dbReference type="Proteomes" id="UP000002139">
    <property type="component" value="Chromosome"/>
</dbReference>
<accession>A9FYI3</accession>
<name>A9FYI3_SORC5</name>
<keyword evidence="3" id="KW-1185">Reference proteome</keyword>
<dbReference type="STRING" id="448385.sce5459"/>
<dbReference type="InterPro" id="IPR000182">
    <property type="entry name" value="GNAT_dom"/>
</dbReference>
<feature type="domain" description="N-acetyltransferase" evidence="1">
    <location>
        <begin position="17"/>
        <end position="176"/>
    </location>
</feature>
<evidence type="ECO:0000313" key="3">
    <source>
        <dbReference type="Proteomes" id="UP000002139"/>
    </source>
</evidence>
<dbReference type="Gene3D" id="3.40.630.30">
    <property type="match status" value="1"/>
</dbReference>
<sequence length="176" mass="20137">MPGLDTDDDALLLTERLRLRPHRRSDVPFMMELNSDPEVVRYTGDTAFACEDEARAVVARLARQFEDFRMGRFIVSDRKTAEKLGWCGLRWHDDLDVADLGYRFFRKHWGRGYATEAAAACIRYAVEELRLSRLVAHAMLENVASVRVLEKLGFRRTGPTVFKGLAAEGFELLLKT</sequence>
<dbReference type="InterPro" id="IPR016181">
    <property type="entry name" value="Acyl_CoA_acyltransferase"/>
</dbReference>
<dbReference type="PANTHER" id="PTHR43792:SF1">
    <property type="entry name" value="N-ACETYLTRANSFERASE DOMAIN-CONTAINING PROTEIN"/>
    <property type="match status" value="1"/>
</dbReference>
<dbReference type="EMBL" id="AM746676">
    <property type="protein sequence ID" value="CAN95622.1"/>
    <property type="molecule type" value="Genomic_DNA"/>
</dbReference>
<dbReference type="PANTHER" id="PTHR43792">
    <property type="entry name" value="GNAT FAMILY, PUTATIVE (AFU_ORTHOLOGUE AFUA_3G00765)-RELATED-RELATED"/>
    <property type="match status" value="1"/>
</dbReference>
<proteinExistence type="predicted"/>
<organism evidence="2 3">
    <name type="scientific">Sorangium cellulosum (strain So ce56)</name>
    <name type="common">Polyangium cellulosum (strain So ce56)</name>
    <dbReference type="NCBI Taxonomy" id="448385"/>
    <lineage>
        <taxon>Bacteria</taxon>
        <taxon>Pseudomonadati</taxon>
        <taxon>Myxococcota</taxon>
        <taxon>Polyangia</taxon>
        <taxon>Polyangiales</taxon>
        <taxon>Polyangiaceae</taxon>
        <taxon>Sorangium</taxon>
    </lineage>
</organism>
<dbReference type="GO" id="GO:0016747">
    <property type="term" value="F:acyltransferase activity, transferring groups other than amino-acyl groups"/>
    <property type="evidence" value="ECO:0007669"/>
    <property type="project" value="InterPro"/>
</dbReference>
<dbReference type="KEGG" id="scl:sce5459"/>
<reference evidence="2 3" key="1">
    <citation type="journal article" date="2007" name="Nat. Biotechnol.">
        <title>Complete genome sequence of the myxobacterium Sorangium cellulosum.</title>
        <authorList>
            <person name="Schneiker S."/>
            <person name="Perlova O."/>
            <person name="Kaiser O."/>
            <person name="Gerth K."/>
            <person name="Alici A."/>
            <person name="Altmeyer M.O."/>
            <person name="Bartels D."/>
            <person name="Bekel T."/>
            <person name="Beyer S."/>
            <person name="Bode E."/>
            <person name="Bode H.B."/>
            <person name="Bolten C.J."/>
            <person name="Choudhuri J.V."/>
            <person name="Doss S."/>
            <person name="Elnakady Y.A."/>
            <person name="Frank B."/>
            <person name="Gaigalat L."/>
            <person name="Goesmann A."/>
            <person name="Groeger C."/>
            <person name="Gross F."/>
            <person name="Jelsbak L."/>
            <person name="Jelsbak L."/>
            <person name="Kalinowski J."/>
            <person name="Kegler C."/>
            <person name="Knauber T."/>
            <person name="Konietzny S."/>
            <person name="Kopp M."/>
            <person name="Krause L."/>
            <person name="Krug D."/>
            <person name="Linke B."/>
            <person name="Mahmud T."/>
            <person name="Martinez-Arias R."/>
            <person name="McHardy A.C."/>
            <person name="Merai M."/>
            <person name="Meyer F."/>
            <person name="Mormann S."/>
            <person name="Munoz-Dorado J."/>
            <person name="Perez J."/>
            <person name="Pradella S."/>
            <person name="Rachid S."/>
            <person name="Raddatz G."/>
            <person name="Rosenau F."/>
            <person name="Rueckert C."/>
            <person name="Sasse F."/>
            <person name="Scharfe M."/>
            <person name="Schuster S.C."/>
            <person name="Suen G."/>
            <person name="Treuner-Lange A."/>
            <person name="Velicer G.J."/>
            <person name="Vorholter F.-J."/>
            <person name="Weissman K.J."/>
            <person name="Welch R.D."/>
            <person name="Wenzel S.C."/>
            <person name="Whitworth D.E."/>
            <person name="Wilhelm S."/>
            <person name="Wittmann C."/>
            <person name="Bloecker H."/>
            <person name="Puehler A."/>
            <person name="Mueller R."/>
        </authorList>
    </citation>
    <scope>NUCLEOTIDE SEQUENCE [LARGE SCALE GENOMIC DNA]</scope>
    <source>
        <strain evidence="3">So ce56</strain>
    </source>
</reference>
<protein>
    <submittedName>
        <fullName evidence="2">Acetyltransferase</fullName>
    </submittedName>
</protein>
<dbReference type="Pfam" id="PF13302">
    <property type="entry name" value="Acetyltransf_3"/>
    <property type="match status" value="1"/>
</dbReference>
<dbReference type="SUPFAM" id="SSF55729">
    <property type="entry name" value="Acyl-CoA N-acyltransferases (Nat)"/>
    <property type="match status" value="1"/>
</dbReference>